<dbReference type="EMBL" id="BDCO01000002">
    <property type="protein sequence ID" value="GAT31924.1"/>
    <property type="molecule type" value="Genomic_DNA"/>
</dbReference>
<keyword evidence="3" id="KW-1185">Reference proteome</keyword>
<feature type="transmembrane region" description="Helical" evidence="1">
    <location>
        <begin position="85"/>
        <end position="107"/>
    </location>
</feature>
<protein>
    <submittedName>
        <fullName evidence="2">Uncharacterized protein</fullName>
    </submittedName>
</protein>
<keyword evidence="1" id="KW-0472">Membrane</keyword>
<reference evidence="3" key="1">
    <citation type="journal article" date="2017" name="Genome Announc.">
        <title>Draft Genome Sequence of Terrimicrobium sacchariphilum NM-5T, a Facultative Anaerobic Soil Bacterium of the Class Spartobacteria.</title>
        <authorList>
            <person name="Qiu Y.L."/>
            <person name="Tourlousse D.M."/>
            <person name="Matsuura N."/>
            <person name="Ohashi A."/>
            <person name="Sekiguchi Y."/>
        </authorList>
    </citation>
    <scope>NUCLEOTIDE SEQUENCE [LARGE SCALE GENOMIC DNA]</scope>
    <source>
        <strain evidence="3">NM-5</strain>
    </source>
</reference>
<evidence type="ECO:0000313" key="2">
    <source>
        <dbReference type="EMBL" id="GAT31924.1"/>
    </source>
</evidence>
<keyword evidence="1" id="KW-0812">Transmembrane</keyword>
<keyword evidence="1" id="KW-1133">Transmembrane helix</keyword>
<dbReference type="RefSeq" id="WP_075077791.1">
    <property type="nucleotide sequence ID" value="NZ_BDCO01000002.1"/>
</dbReference>
<gene>
    <name evidence="2" type="ORF">TSACC_2319</name>
</gene>
<proteinExistence type="predicted"/>
<dbReference type="STRING" id="690879.TSACC_2319"/>
<comment type="caution">
    <text evidence="2">The sequence shown here is derived from an EMBL/GenBank/DDBJ whole genome shotgun (WGS) entry which is preliminary data.</text>
</comment>
<feature type="transmembrane region" description="Helical" evidence="1">
    <location>
        <begin position="44"/>
        <end position="64"/>
    </location>
</feature>
<organism evidence="2 3">
    <name type="scientific">Terrimicrobium sacchariphilum</name>
    <dbReference type="NCBI Taxonomy" id="690879"/>
    <lineage>
        <taxon>Bacteria</taxon>
        <taxon>Pseudomonadati</taxon>
        <taxon>Verrucomicrobiota</taxon>
        <taxon>Terrimicrobiia</taxon>
        <taxon>Terrimicrobiales</taxon>
        <taxon>Terrimicrobiaceae</taxon>
        <taxon>Terrimicrobium</taxon>
    </lineage>
</organism>
<evidence type="ECO:0000313" key="3">
    <source>
        <dbReference type="Proteomes" id="UP000076023"/>
    </source>
</evidence>
<dbReference type="Proteomes" id="UP000076023">
    <property type="component" value="Unassembled WGS sequence"/>
</dbReference>
<dbReference type="AlphaFoldDB" id="A0A146G4H2"/>
<evidence type="ECO:0000256" key="1">
    <source>
        <dbReference type="SAM" id="Phobius"/>
    </source>
</evidence>
<accession>A0A146G4H2</accession>
<feature type="transmembrane region" description="Helical" evidence="1">
    <location>
        <begin position="12"/>
        <end position="32"/>
    </location>
</feature>
<dbReference type="InParanoid" id="A0A146G4H2"/>
<sequence length="114" mass="12194">MEENRQADWLAWSLQYLLGLLVGAVIGVASTGRRHNLSLLVPDLLFPAMGGAALIGAGLASLLGDRLWIGSSYKFIPPDAPRHSLLSRMLSFLSMGAGAVLIGLTLFNNFTRNA</sequence>
<name>A0A146G4H2_TERSA</name>